<evidence type="ECO:0000256" key="2">
    <source>
        <dbReference type="ARBA" id="ARBA00023315"/>
    </source>
</evidence>
<dbReference type="EMBL" id="CP018191">
    <property type="protein sequence ID" value="APH55557.1"/>
    <property type="molecule type" value="Genomic_DNA"/>
</dbReference>
<dbReference type="RefSeq" id="WP_072573295.1">
    <property type="nucleotide sequence ID" value="NZ_CP018191.1"/>
</dbReference>
<accession>A0AAC9KBT5</accession>
<dbReference type="SUPFAM" id="SSF55729">
    <property type="entry name" value="Acyl-CoA N-acyltransferases (Nat)"/>
    <property type="match status" value="1"/>
</dbReference>
<evidence type="ECO:0000256" key="1">
    <source>
        <dbReference type="ARBA" id="ARBA00022679"/>
    </source>
</evidence>
<dbReference type="PROSITE" id="PS51186">
    <property type="entry name" value="GNAT"/>
    <property type="match status" value="1"/>
</dbReference>
<evidence type="ECO:0000259" key="3">
    <source>
        <dbReference type="PROSITE" id="PS51186"/>
    </source>
</evidence>
<feature type="domain" description="N-acetyltransferase" evidence="3">
    <location>
        <begin position="20"/>
        <end position="185"/>
    </location>
</feature>
<dbReference type="PANTHER" id="PTHR43877">
    <property type="entry name" value="AMINOALKYLPHOSPHONATE N-ACETYLTRANSFERASE-RELATED-RELATED"/>
    <property type="match status" value="1"/>
</dbReference>
<keyword evidence="2 4" id="KW-0012">Acyltransferase</keyword>
<dbReference type="CDD" id="cd04301">
    <property type="entry name" value="NAT_SF"/>
    <property type="match status" value="1"/>
</dbReference>
<gene>
    <name evidence="4" type="ORF">GbCGDNIH9_2232</name>
</gene>
<proteinExistence type="predicted"/>
<reference evidence="5" key="1">
    <citation type="submission" date="2016-11" db="EMBL/GenBank/DDBJ databases">
        <title>Comparative genomic and phenotypic analysis of Granulibacter bethesdensis clinical isolates from patients with chronic granulomatous disease.</title>
        <authorList>
            <person name="Zarember K.A."/>
            <person name="Porcella S.F."/>
            <person name="Chu J."/>
            <person name="Ding L."/>
            <person name="Dahlstrom E."/>
            <person name="Barbian K."/>
            <person name="Martens C."/>
            <person name="Sykora L."/>
            <person name="Kramer S."/>
            <person name="Pettinato A.M."/>
            <person name="Hong H."/>
            <person name="Wald G."/>
            <person name="Berg L.J."/>
            <person name="Rogge L.S."/>
            <person name="Greenberg D.E."/>
            <person name="Falcone E.L."/>
            <person name="Neves J.F."/>
            <person name="Simoes M.J."/>
            <person name="Casal M."/>
            <person name="Rodriguez-Lopez F.C."/>
            <person name="Zelazny A."/>
            <person name="Gallin J.I."/>
            <person name="Holland S.M."/>
        </authorList>
    </citation>
    <scope>NUCLEOTIDE SEQUENCE [LARGE SCALE GENOMIC DNA]</scope>
    <source>
        <strain evidence="5">NIH9.1</strain>
    </source>
</reference>
<dbReference type="Proteomes" id="UP000182373">
    <property type="component" value="Chromosome"/>
</dbReference>
<name>A0AAC9KBT5_9PROT</name>
<dbReference type="InterPro" id="IPR000182">
    <property type="entry name" value="GNAT_dom"/>
</dbReference>
<dbReference type="AlphaFoldDB" id="A0AAC9KBT5"/>
<sequence length="193" mass="21308">MTGSQPPDDRHGEQPAQDVERVETLSDDDMASLCEAAHAAILDGGGSGWIMPPGHQALERYFRGVLLVPERELFIARQGGAVVGAAQFIRPAKNEEARAFGAMLAHSFVAPFARGFGLARTLTERVEDCARALGFQVLNLDLREDQEAAKKLYESMGYICWGTHPVYARARGQTLRGYYYYKLLQADSRIMTA</sequence>
<dbReference type="Gene3D" id="3.40.630.30">
    <property type="match status" value="1"/>
</dbReference>
<dbReference type="EC" id="2.3.1.-" evidence="4"/>
<dbReference type="PANTHER" id="PTHR43877:SF2">
    <property type="entry name" value="AMINOALKYLPHOSPHONATE N-ACETYLTRANSFERASE-RELATED"/>
    <property type="match status" value="1"/>
</dbReference>
<dbReference type="GO" id="GO:0016747">
    <property type="term" value="F:acyltransferase activity, transferring groups other than amino-acyl groups"/>
    <property type="evidence" value="ECO:0007669"/>
    <property type="project" value="InterPro"/>
</dbReference>
<dbReference type="InterPro" id="IPR050832">
    <property type="entry name" value="Bact_Acetyltransf"/>
</dbReference>
<evidence type="ECO:0000313" key="5">
    <source>
        <dbReference type="Proteomes" id="UP000182373"/>
    </source>
</evidence>
<evidence type="ECO:0000313" key="4">
    <source>
        <dbReference type="EMBL" id="APH55557.1"/>
    </source>
</evidence>
<keyword evidence="1 4" id="KW-0808">Transferase</keyword>
<protein>
    <submittedName>
        <fullName evidence="4">Acetyltransferase</fullName>
        <ecNumber evidence="4">2.3.1.-</ecNumber>
    </submittedName>
</protein>
<dbReference type="Pfam" id="PF00583">
    <property type="entry name" value="Acetyltransf_1"/>
    <property type="match status" value="1"/>
</dbReference>
<organism evidence="4 5">
    <name type="scientific">Granulibacter bethesdensis</name>
    <dbReference type="NCBI Taxonomy" id="364410"/>
    <lineage>
        <taxon>Bacteria</taxon>
        <taxon>Pseudomonadati</taxon>
        <taxon>Pseudomonadota</taxon>
        <taxon>Alphaproteobacteria</taxon>
        <taxon>Acetobacterales</taxon>
        <taxon>Acetobacteraceae</taxon>
        <taxon>Granulibacter</taxon>
    </lineage>
</organism>
<dbReference type="InterPro" id="IPR016181">
    <property type="entry name" value="Acyl_CoA_acyltransferase"/>
</dbReference>